<accession>A0A1M5ZU04</accession>
<dbReference type="EMBL" id="FQXK01000023">
    <property type="protein sequence ID" value="SHI27741.1"/>
    <property type="molecule type" value="Genomic_DNA"/>
</dbReference>
<evidence type="ECO:0000313" key="6">
    <source>
        <dbReference type="Proteomes" id="UP000184278"/>
    </source>
</evidence>
<dbReference type="SUPFAM" id="SSF48452">
    <property type="entry name" value="TPR-like"/>
    <property type="match status" value="2"/>
</dbReference>
<feature type="repeat" description="TPR" evidence="3">
    <location>
        <begin position="134"/>
        <end position="167"/>
    </location>
</feature>
<keyword evidence="4" id="KW-0732">Signal</keyword>
<dbReference type="STRING" id="1121131.SAMN02745229_02670"/>
<keyword evidence="2 3" id="KW-0802">TPR repeat</keyword>
<dbReference type="SMART" id="SM00028">
    <property type="entry name" value="TPR"/>
    <property type="match status" value="5"/>
</dbReference>
<gene>
    <name evidence="5" type="ORF">SAMN02745229_02670</name>
</gene>
<keyword evidence="6" id="KW-1185">Reference proteome</keyword>
<feature type="repeat" description="TPR" evidence="3">
    <location>
        <begin position="61"/>
        <end position="94"/>
    </location>
</feature>
<evidence type="ECO:0000256" key="1">
    <source>
        <dbReference type="ARBA" id="ARBA00022737"/>
    </source>
</evidence>
<dbReference type="Pfam" id="PF12895">
    <property type="entry name" value="ANAPC3"/>
    <property type="match status" value="1"/>
</dbReference>
<evidence type="ECO:0000256" key="2">
    <source>
        <dbReference type="ARBA" id="ARBA00022803"/>
    </source>
</evidence>
<feature type="chain" id="PRO_5038334340" evidence="4">
    <location>
        <begin position="26"/>
        <end position="360"/>
    </location>
</feature>
<proteinExistence type="predicted"/>
<evidence type="ECO:0000256" key="4">
    <source>
        <dbReference type="SAM" id="SignalP"/>
    </source>
</evidence>
<dbReference type="PROSITE" id="PS51257">
    <property type="entry name" value="PROKAR_LIPOPROTEIN"/>
    <property type="match status" value="1"/>
</dbReference>
<feature type="repeat" description="TPR" evidence="3">
    <location>
        <begin position="100"/>
        <end position="133"/>
    </location>
</feature>
<name>A0A1M5ZU04_BUTFI</name>
<dbReference type="AlphaFoldDB" id="A0A1M5ZU04"/>
<dbReference type="RefSeq" id="WP_073388501.1">
    <property type="nucleotide sequence ID" value="NZ_FQXK01000023.1"/>
</dbReference>
<dbReference type="Pfam" id="PF13432">
    <property type="entry name" value="TPR_16"/>
    <property type="match status" value="1"/>
</dbReference>
<evidence type="ECO:0000256" key="3">
    <source>
        <dbReference type="PROSITE-ProRule" id="PRU00339"/>
    </source>
</evidence>
<dbReference type="OrthoDB" id="305319at2"/>
<evidence type="ECO:0000313" key="5">
    <source>
        <dbReference type="EMBL" id="SHI27741.1"/>
    </source>
</evidence>
<dbReference type="PROSITE" id="PS50005">
    <property type="entry name" value="TPR"/>
    <property type="match status" value="3"/>
</dbReference>
<dbReference type="PANTHER" id="PTHR45586">
    <property type="entry name" value="TPR REPEAT-CONTAINING PROTEIN PA4667"/>
    <property type="match status" value="1"/>
</dbReference>
<dbReference type="InterPro" id="IPR019734">
    <property type="entry name" value="TPR_rpt"/>
</dbReference>
<dbReference type="InterPro" id="IPR011990">
    <property type="entry name" value="TPR-like_helical_dom_sf"/>
</dbReference>
<dbReference type="GeneID" id="89510896"/>
<sequence length="360" mass="40538">MRGQKKILLVIGLVAMMGLSGCSSSETDNLLESGIKYIQDHDYASAKDTLEKALEKGADEHDCYRALGICSLELGDYDKAIEYFKTSLSSGNGIIHDVDFDTNFYLAKAYYLNGDYADAVNVYNAILNLRSNDKNAIYMRGVCYLEQGNHDKAMEDFSQVMKLDSKGYDRIIEIYQLLAAKGYGEEGLEILEGVWDPSHMTNYELGQISFYLGNNAQAQNYLELARNEKSEADKSPIILLLGQTGEKQGDFNYAISVYRSYLEETGEHAEIYNRLGLCEMQMAEAYNDVSYYNMAISDFEAGLALDDPNENKALLRNEITAYEYTGDFESANTLMNKYLSLYPDDEEAKREAIFISTRIG</sequence>
<keyword evidence="1" id="KW-0677">Repeat</keyword>
<organism evidence="5 6">
    <name type="scientific">Butyrivibrio fibrisolvens DSM 3071</name>
    <dbReference type="NCBI Taxonomy" id="1121131"/>
    <lineage>
        <taxon>Bacteria</taxon>
        <taxon>Bacillati</taxon>
        <taxon>Bacillota</taxon>
        <taxon>Clostridia</taxon>
        <taxon>Lachnospirales</taxon>
        <taxon>Lachnospiraceae</taxon>
        <taxon>Butyrivibrio</taxon>
    </lineage>
</organism>
<dbReference type="Gene3D" id="1.25.40.10">
    <property type="entry name" value="Tetratricopeptide repeat domain"/>
    <property type="match status" value="2"/>
</dbReference>
<dbReference type="PANTHER" id="PTHR45586:SF1">
    <property type="entry name" value="LIPOPOLYSACCHARIDE ASSEMBLY PROTEIN B"/>
    <property type="match status" value="1"/>
</dbReference>
<protein>
    <submittedName>
        <fullName evidence="5">Tfp pilus assembly protein PilF</fullName>
    </submittedName>
</protein>
<dbReference type="InterPro" id="IPR051012">
    <property type="entry name" value="CellSynth/LPSAsmb/PSIAsmb"/>
</dbReference>
<dbReference type="Proteomes" id="UP000184278">
    <property type="component" value="Unassembled WGS sequence"/>
</dbReference>
<reference evidence="6" key="1">
    <citation type="submission" date="2016-11" db="EMBL/GenBank/DDBJ databases">
        <authorList>
            <person name="Varghese N."/>
            <person name="Submissions S."/>
        </authorList>
    </citation>
    <scope>NUCLEOTIDE SEQUENCE [LARGE SCALE GENOMIC DNA]</scope>
    <source>
        <strain evidence="6">DSM 3071</strain>
    </source>
</reference>
<feature type="signal peptide" evidence="4">
    <location>
        <begin position="1"/>
        <end position="25"/>
    </location>
</feature>